<keyword evidence="3" id="KW-1185">Reference proteome</keyword>
<evidence type="ECO:0000256" key="1">
    <source>
        <dbReference type="SAM" id="MobiDB-lite"/>
    </source>
</evidence>
<proteinExistence type="predicted"/>
<dbReference type="AlphaFoldDB" id="A0A1V0ABH6"/>
<name>A0A1V0ABH6_9ACTN</name>
<gene>
    <name evidence="2" type="ORF">BKM31_44175</name>
</gene>
<dbReference type="KEGG" id="noa:BKM31_44175"/>
<sequence>MVTHVAEQDSDDTDGQVELDGQVGQRDRLTGCPQDELLFGPEVARGITDGAHGGHEVERVS</sequence>
<feature type="compositionally biased region" description="Basic and acidic residues" evidence="1">
    <location>
        <begin position="52"/>
        <end position="61"/>
    </location>
</feature>
<evidence type="ECO:0000313" key="2">
    <source>
        <dbReference type="EMBL" id="AQZ67536.1"/>
    </source>
</evidence>
<dbReference type="EMBL" id="CP017717">
    <property type="protein sequence ID" value="AQZ67536.1"/>
    <property type="molecule type" value="Genomic_DNA"/>
</dbReference>
<organism evidence="2 3">
    <name type="scientific">[Actinomadura] parvosata subsp. kistnae</name>
    <dbReference type="NCBI Taxonomy" id="1909395"/>
    <lineage>
        <taxon>Bacteria</taxon>
        <taxon>Bacillati</taxon>
        <taxon>Actinomycetota</taxon>
        <taxon>Actinomycetes</taxon>
        <taxon>Streptosporangiales</taxon>
        <taxon>Streptosporangiaceae</taxon>
        <taxon>Nonomuraea</taxon>
    </lineage>
</organism>
<accession>A0A1V0ABH6</accession>
<reference evidence="3" key="1">
    <citation type="journal article" date="2017" name="Med. Chem. Commun.">
        <title>Nonomuraea sp. ATCC 55076 harbours the largest actinomycete chromosome to date and the kistamicin biosynthetic gene cluster.</title>
        <authorList>
            <person name="Nazari B."/>
            <person name="Forneris C.C."/>
            <person name="Gibson M.I."/>
            <person name="Moon K."/>
            <person name="Schramma K.R."/>
            <person name="Seyedsayamdost M.R."/>
        </authorList>
    </citation>
    <scope>NUCLEOTIDE SEQUENCE [LARGE SCALE GENOMIC DNA]</scope>
    <source>
        <strain evidence="3">ATCC 55076</strain>
    </source>
</reference>
<dbReference type="Proteomes" id="UP000190797">
    <property type="component" value="Chromosome"/>
</dbReference>
<feature type="compositionally biased region" description="Acidic residues" evidence="1">
    <location>
        <begin position="8"/>
        <end position="17"/>
    </location>
</feature>
<feature type="region of interest" description="Disordered" evidence="1">
    <location>
        <begin position="1"/>
        <end position="61"/>
    </location>
</feature>
<evidence type="ECO:0000313" key="3">
    <source>
        <dbReference type="Proteomes" id="UP000190797"/>
    </source>
</evidence>
<protein>
    <submittedName>
        <fullName evidence="2">Uncharacterized protein</fullName>
    </submittedName>
</protein>